<gene>
    <name evidence="3" type="ORF">C4F51_00360</name>
</gene>
<name>A0A928V3V0_9GAMM</name>
<dbReference type="GO" id="GO:0005737">
    <property type="term" value="C:cytoplasm"/>
    <property type="evidence" value="ECO:0007669"/>
    <property type="project" value="TreeGrafter"/>
</dbReference>
<protein>
    <recommendedName>
        <fullName evidence="2">UPF0235 protein C4F51_00360</fullName>
    </recommendedName>
</protein>
<evidence type="ECO:0000313" key="3">
    <source>
        <dbReference type="EMBL" id="MBE8715639.1"/>
    </source>
</evidence>
<evidence type="ECO:0000256" key="2">
    <source>
        <dbReference type="HAMAP-Rule" id="MF_00634"/>
    </source>
</evidence>
<dbReference type="Pfam" id="PF02594">
    <property type="entry name" value="DUF167"/>
    <property type="match status" value="1"/>
</dbReference>
<proteinExistence type="inferred from homology"/>
<dbReference type="InterPro" id="IPR003746">
    <property type="entry name" value="DUF167"/>
</dbReference>
<comment type="caution">
    <text evidence="3">The sequence shown here is derived from an EMBL/GenBank/DDBJ whole genome shotgun (WGS) entry which is preliminary data.</text>
</comment>
<dbReference type="NCBIfam" id="TIGR00251">
    <property type="entry name" value="DUF167 family protein"/>
    <property type="match status" value="1"/>
</dbReference>
<organism evidence="3 4">
    <name type="scientific">Cellvibrio polysaccharolyticus</name>
    <dbReference type="NCBI Taxonomy" id="2082724"/>
    <lineage>
        <taxon>Bacteria</taxon>
        <taxon>Pseudomonadati</taxon>
        <taxon>Pseudomonadota</taxon>
        <taxon>Gammaproteobacteria</taxon>
        <taxon>Cellvibrionales</taxon>
        <taxon>Cellvibrionaceae</taxon>
        <taxon>Cellvibrio</taxon>
    </lineage>
</organism>
<dbReference type="AlphaFoldDB" id="A0A928V3V0"/>
<dbReference type="RefSeq" id="WP_193906135.1">
    <property type="nucleotide sequence ID" value="NZ_PRDL01000001.1"/>
</dbReference>
<dbReference type="Gene3D" id="3.30.1200.10">
    <property type="entry name" value="YggU-like"/>
    <property type="match status" value="1"/>
</dbReference>
<dbReference type="Proteomes" id="UP000652567">
    <property type="component" value="Unassembled WGS sequence"/>
</dbReference>
<keyword evidence="4" id="KW-1185">Reference proteome</keyword>
<comment type="similarity">
    <text evidence="1 2">Belongs to the UPF0235 family.</text>
</comment>
<dbReference type="SMART" id="SM01152">
    <property type="entry name" value="DUF167"/>
    <property type="match status" value="1"/>
</dbReference>
<reference evidence="3" key="1">
    <citation type="submission" date="2018-07" db="EMBL/GenBank/DDBJ databases">
        <title>Genome assembly of strain Ka43.</title>
        <authorList>
            <person name="Kukolya J."/>
            <person name="Nagy I."/>
            <person name="Horvath B."/>
            <person name="Toth A."/>
        </authorList>
    </citation>
    <scope>NUCLEOTIDE SEQUENCE</scope>
    <source>
        <strain evidence="3">KB43</strain>
    </source>
</reference>
<accession>A0A928V3V0</accession>
<sequence>MTHYQWQGSDLLLRCHLQPKASNDGVAGLHGDRIKLRITAPPVDGKANAHLVQWLGKLFQVPKSRVTILQGESGRSKNILIQAPAFIPAEFAINSLS</sequence>
<dbReference type="HAMAP" id="MF_00634">
    <property type="entry name" value="UPF0235"/>
    <property type="match status" value="1"/>
</dbReference>
<evidence type="ECO:0000256" key="1">
    <source>
        <dbReference type="ARBA" id="ARBA00010364"/>
    </source>
</evidence>
<dbReference type="PANTHER" id="PTHR13420:SF7">
    <property type="entry name" value="UPF0235 PROTEIN C15ORF40"/>
    <property type="match status" value="1"/>
</dbReference>
<evidence type="ECO:0000313" key="4">
    <source>
        <dbReference type="Proteomes" id="UP000652567"/>
    </source>
</evidence>
<dbReference type="EMBL" id="PRDL01000001">
    <property type="protein sequence ID" value="MBE8715639.1"/>
    <property type="molecule type" value="Genomic_DNA"/>
</dbReference>
<dbReference type="InterPro" id="IPR036591">
    <property type="entry name" value="YggU-like_sf"/>
</dbReference>
<dbReference type="SUPFAM" id="SSF69786">
    <property type="entry name" value="YggU-like"/>
    <property type="match status" value="1"/>
</dbReference>
<dbReference type="PANTHER" id="PTHR13420">
    <property type="entry name" value="UPF0235 PROTEIN C15ORF40"/>
    <property type="match status" value="1"/>
</dbReference>